<reference evidence="1" key="1">
    <citation type="submission" date="2018-06" db="EMBL/GenBank/DDBJ databases">
        <authorList>
            <person name="Zhirakovskaya E."/>
        </authorList>
    </citation>
    <scope>NUCLEOTIDE SEQUENCE</scope>
</reference>
<sequence length="95" mass="10446">MLLKVGKLEEAAQKLTRALEIIEKVLGVEHPHAADILVSMGAFYQQTGDKEKAISTLENALLILNKHVLPTHTSRQRAQKLMALLKDGSAFLETA</sequence>
<gene>
    <name evidence="1" type="ORF">MNBD_CHLOROFLEXI01-5315</name>
</gene>
<dbReference type="Gene3D" id="1.25.40.10">
    <property type="entry name" value="Tetratricopeptide repeat domain"/>
    <property type="match status" value="1"/>
</dbReference>
<dbReference type="AlphaFoldDB" id="A0A3B0V2X0"/>
<dbReference type="Pfam" id="PF13424">
    <property type="entry name" value="TPR_12"/>
    <property type="match status" value="1"/>
</dbReference>
<name>A0A3B0V2X0_9ZZZZ</name>
<proteinExistence type="predicted"/>
<organism evidence="1">
    <name type="scientific">hydrothermal vent metagenome</name>
    <dbReference type="NCBI Taxonomy" id="652676"/>
    <lineage>
        <taxon>unclassified sequences</taxon>
        <taxon>metagenomes</taxon>
        <taxon>ecological metagenomes</taxon>
    </lineage>
</organism>
<dbReference type="PROSITE" id="PS50005">
    <property type="entry name" value="TPR"/>
    <property type="match status" value="1"/>
</dbReference>
<evidence type="ECO:0000313" key="1">
    <source>
        <dbReference type="EMBL" id="VAW32217.1"/>
    </source>
</evidence>
<dbReference type="EMBL" id="UOEU01000335">
    <property type="protein sequence ID" value="VAW32217.1"/>
    <property type="molecule type" value="Genomic_DNA"/>
</dbReference>
<dbReference type="SUPFAM" id="SSF48452">
    <property type="entry name" value="TPR-like"/>
    <property type="match status" value="1"/>
</dbReference>
<protein>
    <submittedName>
        <fullName evidence="1">Uncharacterized protein</fullName>
    </submittedName>
</protein>
<dbReference type="InterPro" id="IPR019734">
    <property type="entry name" value="TPR_rpt"/>
</dbReference>
<dbReference type="InterPro" id="IPR011990">
    <property type="entry name" value="TPR-like_helical_dom_sf"/>
</dbReference>
<accession>A0A3B0V2X0</accession>